<feature type="chain" id="PRO_5006913316" description="DUF4189 domain-containing protein" evidence="1">
    <location>
        <begin position="23"/>
        <end position="147"/>
    </location>
</feature>
<dbReference type="OrthoDB" id="5652118at2"/>
<proteinExistence type="predicted"/>
<dbReference type="STRING" id="448.Lery_1249"/>
<evidence type="ECO:0000313" key="2">
    <source>
        <dbReference type="EMBL" id="KTC98195.1"/>
    </source>
</evidence>
<evidence type="ECO:0000256" key="1">
    <source>
        <dbReference type="SAM" id="SignalP"/>
    </source>
</evidence>
<protein>
    <recommendedName>
        <fullName evidence="4">DUF4189 domain-containing protein</fullName>
    </recommendedName>
</protein>
<name>A0A0W0TR76_LEGER</name>
<organism evidence="2 3">
    <name type="scientific">Legionella erythra</name>
    <dbReference type="NCBI Taxonomy" id="448"/>
    <lineage>
        <taxon>Bacteria</taxon>
        <taxon>Pseudomonadati</taxon>
        <taxon>Pseudomonadota</taxon>
        <taxon>Gammaproteobacteria</taxon>
        <taxon>Legionellales</taxon>
        <taxon>Legionellaceae</taxon>
        <taxon>Legionella</taxon>
    </lineage>
</organism>
<dbReference type="PATRIC" id="fig|448.7.peg.1307"/>
<keyword evidence="1" id="KW-0732">Signal</keyword>
<reference evidence="2 3" key="1">
    <citation type="submission" date="2015-11" db="EMBL/GenBank/DDBJ databases">
        <title>Genomic analysis of 38 Legionella species identifies large and diverse effector repertoires.</title>
        <authorList>
            <person name="Burstein D."/>
            <person name="Amaro F."/>
            <person name="Zusman T."/>
            <person name="Lifshitz Z."/>
            <person name="Cohen O."/>
            <person name="Gilbert J.A."/>
            <person name="Pupko T."/>
            <person name="Shuman H.A."/>
            <person name="Segal G."/>
        </authorList>
    </citation>
    <scope>NUCLEOTIDE SEQUENCE [LARGE SCALE GENOMIC DNA]</scope>
    <source>
        <strain evidence="2 3">SE-32A-C8</strain>
    </source>
</reference>
<evidence type="ECO:0000313" key="3">
    <source>
        <dbReference type="Proteomes" id="UP000054773"/>
    </source>
</evidence>
<sequence length="147" mass="16314">MKRFFRQAISLALFCVSTVSVAQAPIGDNFWLCKAHDQANKEWLAQSVYSITAINKAYDACKKQSEYPETCKTSKADCEAFVDGRSTRPMWQCTALDFSGAPWVSDIYTHRDDAALGAKAYCMDNSGIPETCYINMITCRNINAAGP</sequence>
<dbReference type="Proteomes" id="UP000054773">
    <property type="component" value="Unassembled WGS sequence"/>
</dbReference>
<dbReference type="RefSeq" id="WP_058526395.1">
    <property type="nucleotide sequence ID" value="NZ_CAAAHY010000002.1"/>
</dbReference>
<gene>
    <name evidence="2" type="ORF">Lery_1249</name>
</gene>
<keyword evidence="3" id="KW-1185">Reference proteome</keyword>
<evidence type="ECO:0008006" key="4">
    <source>
        <dbReference type="Google" id="ProtNLM"/>
    </source>
</evidence>
<dbReference type="EMBL" id="LNYA01000023">
    <property type="protein sequence ID" value="KTC98195.1"/>
    <property type="molecule type" value="Genomic_DNA"/>
</dbReference>
<dbReference type="AlphaFoldDB" id="A0A0W0TR76"/>
<comment type="caution">
    <text evidence="2">The sequence shown here is derived from an EMBL/GenBank/DDBJ whole genome shotgun (WGS) entry which is preliminary data.</text>
</comment>
<accession>A0A0W0TR76</accession>
<feature type="signal peptide" evidence="1">
    <location>
        <begin position="1"/>
        <end position="22"/>
    </location>
</feature>